<proteinExistence type="predicted"/>
<organism evidence="2 3">
    <name type="scientific">Ophiocordyceps australis</name>
    <dbReference type="NCBI Taxonomy" id="1399860"/>
    <lineage>
        <taxon>Eukaryota</taxon>
        <taxon>Fungi</taxon>
        <taxon>Dikarya</taxon>
        <taxon>Ascomycota</taxon>
        <taxon>Pezizomycotina</taxon>
        <taxon>Sordariomycetes</taxon>
        <taxon>Hypocreomycetidae</taxon>
        <taxon>Hypocreales</taxon>
        <taxon>Ophiocordycipitaceae</taxon>
        <taxon>Ophiocordyceps</taxon>
    </lineage>
</organism>
<feature type="compositionally biased region" description="Polar residues" evidence="1">
    <location>
        <begin position="274"/>
        <end position="318"/>
    </location>
</feature>
<dbReference type="AlphaFoldDB" id="A0A2C5YWV0"/>
<evidence type="ECO:0000256" key="1">
    <source>
        <dbReference type="SAM" id="MobiDB-lite"/>
    </source>
</evidence>
<feature type="compositionally biased region" description="Polar residues" evidence="1">
    <location>
        <begin position="498"/>
        <end position="507"/>
    </location>
</feature>
<keyword evidence="3" id="KW-1185">Reference proteome</keyword>
<dbReference type="Proteomes" id="UP000224854">
    <property type="component" value="Unassembled WGS sequence"/>
</dbReference>
<feature type="compositionally biased region" description="Polar residues" evidence="1">
    <location>
        <begin position="450"/>
        <end position="461"/>
    </location>
</feature>
<feature type="region of interest" description="Disordered" evidence="1">
    <location>
        <begin position="259"/>
        <end position="318"/>
    </location>
</feature>
<feature type="region of interest" description="Disordered" evidence="1">
    <location>
        <begin position="1"/>
        <end position="180"/>
    </location>
</feature>
<feature type="compositionally biased region" description="Polar residues" evidence="1">
    <location>
        <begin position="200"/>
        <end position="216"/>
    </location>
</feature>
<comment type="caution">
    <text evidence="2">The sequence shown here is derived from an EMBL/GenBank/DDBJ whole genome shotgun (WGS) entry which is preliminary data.</text>
</comment>
<gene>
    <name evidence="2" type="ORF">CDD82_5594</name>
</gene>
<dbReference type="EMBL" id="NJEU01000520">
    <property type="protein sequence ID" value="PHH73237.1"/>
    <property type="molecule type" value="Genomic_DNA"/>
</dbReference>
<feature type="compositionally biased region" description="Polar residues" evidence="1">
    <location>
        <begin position="516"/>
        <end position="531"/>
    </location>
</feature>
<feature type="region of interest" description="Disordered" evidence="1">
    <location>
        <begin position="372"/>
        <end position="553"/>
    </location>
</feature>
<feature type="compositionally biased region" description="Polar residues" evidence="1">
    <location>
        <begin position="408"/>
        <end position="432"/>
    </location>
</feature>
<feature type="compositionally biased region" description="Low complexity" evidence="1">
    <location>
        <begin position="433"/>
        <end position="449"/>
    </location>
</feature>
<feature type="compositionally biased region" description="Low complexity" evidence="1">
    <location>
        <begin position="462"/>
        <end position="475"/>
    </location>
</feature>
<feature type="compositionally biased region" description="Polar residues" evidence="1">
    <location>
        <begin position="161"/>
        <end position="171"/>
    </location>
</feature>
<evidence type="ECO:0000313" key="2">
    <source>
        <dbReference type="EMBL" id="PHH73237.1"/>
    </source>
</evidence>
<feature type="region of interest" description="Disordered" evidence="1">
    <location>
        <begin position="196"/>
        <end position="239"/>
    </location>
</feature>
<sequence length="604" mass="64029">MPGPSSRTDAHVNMPGPSSRTDQYVDMADQRPRAHTYSPIAGPSSATDTRVSTHPPWRPFDSLGTSRPAESLTREPAPDPNTNMPGPSRAVGSSRPFGSSRLFGSLSTSNLAAEPIAEESAPDTSTNMPGPSRGPSSSQPLPLVFMADPDSTMKLAEPQTRRGNPSLNVPDSSGALGWSKPLGILSKPDLTIKLVGPETRQINPHSNIPDSSNIPSVTIEPIDSDSRDNDPYSPPIAPRLLRPSDLYFKAIAPSSRKADRFFSSAGPSGATGWSRVSDTSINVDGSSARKSTLFLPTSSPSGPNSLLRTSESSLDTSPSIGRLSAFLGRAGSPHRLESLPSSSAENSAATERSFRWNGYPYARVPNVLLPSPQTSGYVTGQSMSPSPHPSWRSSDEAPEIAGRLSFATGPSSTSDTLYGIRGSSSGSLPRTDSSSVQSSILSLDSLKSSPTGSTMSTESLDSPSGSSPPKAPSAKEQPLQSSSEPKPMAPRDKRLSGGTHSYSSSPRHMSGGFLSVSPTAQQSPQSLSSPRTPVRSPGRWTPPHNFPKATPPPPGVPNHIWNVFASGFPKRIVPLKEISRFLYYDQSRRQVHLTINLAQAVNLD</sequence>
<protein>
    <submittedName>
        <fullName evidence="2">Uncharacterized protein</fullName>
    </submittedName>
</protein>
<evidence type="ECO:0000313" key="3">
    <source>
        <dbReference type="Proteomes" id="UP000224854"/>
    </source>
</evidence>
<reference evidence="2 3" key="1">
    <citation type="submission" date="2017-06" db="EMBL/GenBank/DDBJ databases">
        <title>Ant-infecting Ophiocordyceps genomes reveal a high diversity of potential behavioral manipulation genes and a possible major role for enterotoxins.</title>
        <authorList>
            <person name="De Bekker C."/>
            <person name="Evans H.C."/>
            <person name="Brachmann A."/>
            <person name="Hughes D.P."/>
        </authorList>
    </citation>
    <scope>NUCLEOTIDE SEQUENCE [LARGE SCALE GENOMIC DNA]</scope>
    <source>
        <strain evidence="2 3">1348a</strain>
    </source>
</reference>
<feature type="compositionally biased region" description="Polar residues" evidence="1">
    <location>
        <begin position="372"/>
        <end position="385"/>
    </location>
</feature>
<feature type="compositionally biased region" description="Low complexity" evidence="1">
    <location>
        <begin position="129"/>
        <end position="143"/>
    </location>
</feature>
<name>A0A2C5YWV0_9HYPO</name>
<accession>A0A2C5YWV0</accession>